<evidence type="ECO:0000313" key="2">
    <source>
        <dbReference type="EMBL" id="PUE64395.1"/>
    </source>
</evidence>
<evidence type="ECO:0000256" key="1">
    <source>
        <dbReference type="SAM" id="Phobius"/>
    </source>
</evidence>
<evidence type="ECO:0000313" key="3">
    <source>
        <dbReference type="Proteomes" id="UP000251135"/>
    </source>
</evidence>
<dbReference type="Proteomes" id="UP000251135">
    <property type="component" value="Unassembled WGS sequence"/>
</dbReference>
<gene>
    <name evidence="2" type="ORF">B0174_05980</name>
</gene>
<dbReference type="RefSeq" id="WP_108558762.1">
    <property type="nucleotide sequence ID" value="NZ_MUXE01000007.1"/>
</dbReference>
<name>A0A363CZ74_9BACT</name>
<proteinExistence type="predicted"/>
<keyword evidence="1" id="KW-0812">Transmembrane</keyword>
<accession>A0A363CZ74</accession>
<dbReference type="OrthoDB" id="5349044at2"/>
<organism evidence="2 3">
    <name type="scientific">Arcobacter caeni</name>
    <dbReference type="NCBI Taxonomy" id="1912877"/>
    <lineage>
        <taxon>Bacteria</taxon>
        <taxon>Pseudomonadati</taxon>
        <taxon>Campylobacterota</taxon>
        <taxon>Epsilonproteobacteria</taxon>
        <taxon>Campylobacterales</taxon>
        <taxon>Arcobacteraceae</taxon>
        <taxon>Arcobacter</taxon>
    </lineage>
</organism>
<sequence length="73" mass="8631">MNYNIVVIVSVIICAIISMFISYYLVLFTMGEKNSFFKIIQLILTIVSMTTFYAPIKYILMKYMNIEEREKND</sequence>
<protein>
    <submittedName>
        <fullName evidence="2">Uncharacterized protein</fullName>
    </submittedName>
</protein>
<dbReference type="AlphaFoldDB" id="A0A363CZ74"/>
<feature type="transmembrane region" description="Helical" evidence="1">
    <location>
        <begin position="6"/>
        <end position="27"/>
    </location>
</feature>
<keyword evidence="1" id="KW-1133">Transmembrane helix</keyword>
<feature type="transmembrane region" description="Helical" evidence="1">
    <location>
        <begin position="39"/>
        <end position="60"/>
    </location>
</feature>
<comment type="caution">
    <text evidence="2">The sequence shown here is derived from an EMBL/GenBank/DDBJ whole genome shotgun (WGS) entry which is preliminary data.</text>
</comment>
<reference evidence="2 3" key="1">
    <citation type="submission" date="2017-02" db="EMBL/GenBank/DDBJ databases">
        <title>Arcobacter caeni sp. nov, a new Arcobacter species isolated from reclaimed water.</title>
        <authorList>
            <person name="Figueras M.J."/>
            <person name="Perez-Cataluna A."/>
            <person name="Salas-Masso N."/>
        </authorList>
    </citation>
    <scope>NUCLEOTIDE SEQUENCE [LARGE SCALE GENOMIC DNA]</scope>
    <source>
        <strain evidence="2 3">RW17-10</strain>
    </source>
</reference>
<dbReference type="EMBL" id="MUXE01000007">
    <property type="protein sequence ID" value="PUE64395.1"/>
    <property type="molecule type" value="Genomic_DNA"/>
</dbReference>
<keyword evidence="1" id="KW-0472">Membrane</keyword>
<keyword evidence="3" id="KW-1185">Reference proteome</keyword>